<accession>A0AAD1Y4N4</accession>
<dbReference type="PANTHER" id="PTHR37028:SF4">
    <property type="entry name" value="ALMS MOTIF DOMAIN-CONTAINING PROTEIN"/>
    <property type="match status" value="1"/>
</dbReference>
<feature type="region of interest" description="Disordered" evidence="1">
    <location>
        <begin position="625"/>
        <end position="656"/>
    </location>
</feature>
<evidence type="ECO:0000256" key="1">
    <source>
        <dbReference type="SAM" id="MobiDB-lite"/>
    </source>
</evidence>
<feature type="compositionally biased region" description="Basic and acidic residues" evidence="1">
    <location>
        <begin position="110"/>
        <end position="124"/>
    </location>
</feature>
<comment type="caution">
    <text evidence="2">The sequence shown here is derived from an EMBL/GenBank/DDBJ whole genome shotgun (WGS) entry which is preliminary data.</text>
</comment>
<dbReference type="AlphaFoldDB" id="A0AAD1Y4N4"/>
<gene>
    <name evidence="2" type="ORF">ECRASSUSDP1_LOCUS25364</name>
</gene>
<evidence type="ECO:0000313" key="3">
    <source>
        <dbReference type="Proteomes" id="UP001295684"/>
    </source>
</evidence>
<keyword evidence="3" id="KW-1185">Reference proteome</keyword>
<dbReference type="Proteomes" id="UP001295684">
    <property type="component" value="Unassembled WGS sequence"/>
</dbReference>
<reference evidence="2" key="1">
    <citation type="submission" date="2023-07" db="EMBL/GenBank/DDBJ databases">
        <authorList>
            <consortium name="AG Swart"/>
            <person name="Singh M."/>
            <person name="Singh A."/>
            <person name="Seah K."/>
            <person name="Emmerich C."/>
        </authorList>
    </citation>
    <scope>NUCLEOTIDE SEQUENCE</scope>
    <source>
        <strain evidence="2">DP1</strain>
    </source>
</reference>
<name>A0AAD1Y4N4_EUPCR</name>
<evidence type="ECO:0000313" key="2">
    <source>
        <dbReference type="EMBL" id="CAI2383851.1"/>
    </source>
</evidence>
<protein>
    <submittedName>
        <fullName evidence="2">Uncharacterized protein</fullName>
    </submittedName>
</protein>
<feature type="compositionally biased region" description="Polar residues" evidence="1">
    <location>
        <begin position="172"/>
        <end position="210"/>
    </location>
</feature>
<proteinExistence type="predicted"/>
<feature type="compositionally biased region" description="Basic and acidic residues" evidence="1">
    <location>
        <begin position="212"/>
        <end position="233"/>
    </location>
</feature>
<organism evidence="2 3">
    <name type="scientific">Euplotes crassus</name>
    <dbReference type="NCBI Taxonomy" id="5936"/>
    <lineage>
        <taxon>Eukaryota</taxon>
        <taxon>Sar</taxon>
        <taxon>Alveolata</taxon>
        <taxon>Ciliophora</taxon>
        <taxon>Intramacronucleata</taxon>
        <taxon>Spirotrichea</taxon>
        <taxon>Hypotrichia</taxon>
        <taxon>Euplotida</taxon>
        <taxon>Euplotidae</taxon>
        <taxon>Moneuplotes</taxon>
    </lineage>
</organism>
<feature type="region of interest" description="Disordered" evidence="1">
    <location>
        <begin position="110"/>
        <end position="233"/>
    </location>
</feature>
<dbReference type="EMBL" id="CAMPGE010026159">
    <property type="protein sequence ID" value="CAI2383851.1"/>
    <property type="molecule type" value="Genomic_DNA"/>
</dbReference>
<sequence length="719" mass="83852">MKTGAICLDDSLPSIKRSFYNQETVGFVEYLYDTCIIGDQEVSILKDHLHLINQDDQSRQQDPYDSKRQEVLVPAIATYLSQLQFDKYLEISSRLYHKWMKNSIDPSHEELEENRRKQHYEEKVSTGITHSADRNAQQRVESTDLEEKHSDSCDKPEDDPSQNLMAKFQQELDLSSSSQPESLAENQIQGQPSLICNSPQKPMHISNYTKSIAKEDSSSTIKSPKEDSESSEYRKLMKKAKFNTSKQKKTKPFTMKNTSKPRQIYSELNSVKARKKKIVMKKKTKHSSVGNEECTFEPKLNKNSLSMAKRSVVSSRVQKHWKHKTPVSHKLSKELEDLKECSFSPNLSQTRSAYQTPNSVIPHFEKLYSKHKAKIIKLESRSRQKKENELVHCTFVPKVNNTYTNNIKYSKSASRERQNAYKGQSAKNSHKNLFDEDALTVHNKLYQEAQIAKKRRQNELIKNKKATENCTFQPEKKSGLEFQYSDEFRQPHLRLYNNYFEVQEKLLCAKEDRNRELRSMSETRAHPNINVSITNNFINSSVNYSSRGRSSKNIHSKLYEMSKSKDRHRKSLETRVNQETGVSFTPRINKSKPSYRCKYKNSLATIKSEGELCKKKKFNFRPKINKKSKKLANKHRNKRNIPRPKRQNPKRNDSDCSERLFQEHKVLEQKRELLAHKIQKEEDRDCTFVPQISAISAAVMENKNLQDDWNRITFGDISK</sequence>
<feature type="compositionally biased region" description="Basic and acidic residues" evidence="1">
    <location>
        <begin position="141"/>
        <end position="155"/>
    </location>
</feature>
<feature type="compositionally biased region" description="Basic residues" evidence="1">
    <location>
        <begin position="625"/>
        <end position="649"/>
    </location>
</feature>
<dbReference type="PANTHER" id="PTHR37028">
    <property type="entry name" value="UNNAMED PRODUCT-RELATED"/>
    <property type="match status" value="1"/>
</dbReference>
<feature type="compositionally biased region" description="Polar residues" evidence="1">
    <location>
        <begin position="126"/>
        <end position="140"/>
    </location>
</feature>